<accession>A0AAP0N7P9</accession>
<evidence type="ECO:0000256" key="7">
    <source>
        <dbReference type="ARBA" id="ARBA00023136"/>
    </source>
</evidence>
<keyword evidence="8" id="KW-0012">Acyltransferase</keyword>
<keyword evidence="4 9" id="KW-0812">Transmembrane</keyword>
<evidence type="ECO:0000256" key="5">
    <source>
        <dbReference type="ARBA" id="ARBA00022989"/>
    </source>
</evidence>
<keyword evidence="7 9" id="KW-0472">Membrane</keyword>
<evidence type="ECO:0000256" key="1">
    <source>
        <dbReference type="ARBA" id="ARBA00004141"/>
    </source>
</evidence>
<dbReference type="PANTHER" id="PTHR31595">
    <property type="entry name" value="LONG-CHAIN-ALCOHOL O-FATTY-ACYLTRANSFERASE 3-RELATED"/>
    <property type="match status" value="1"/>
</dbReference>
<evidence type="ECO:0000259" key="10">
    <source>
        <dbReference type="Pfam" id="PF13813"/>
    </source>
</evidence>
<dbReference type="Pfam" id="PF13813">
    <property type="entry name" value="MBOAT_2"/>
    <property type="match status" value="1"/>
</dbReference>
<comment type="similarity">
    <text evidence="2">Belongs to the wax synthase family.</text>
</comment>
<dbReference type="PANTHER" id="PTHR31595:SF77">
    <property type="entry name" value="ACYL-COA--STEROL O-ACYLTRANSFERASE 1-LIKE"/>
    <property type="match status" value="1"/>
</dbReference>
<evidence type="ECO:0000256" key="6">
    <source>
        <dbReference type="ARBA" id="ARBA00023098"/>
    </source>
</evidence>
<keyword evidence="12" id="KW-1185">Reference proteome</keyword>
<feature type="transmembrane region" description="Helical" evidence="9">
    <location>
        <begin position="12"/>
        <end position="30"/>
    </location>
</feature>
<feature type="transmembrane region" description="Helical" evidence="9">
    <location>
        <begin position="145"/>
        <end position="165"/>
    </location>
</feature>
<proteinExistence type="inferred from homology"/>
<keyword evidence="6" id="KW-0443">Lipid metabolism</keyword>
<keyword evidence="3" id="KW-0808">Transferase</keyword>
<evidence type="ECO:0000256" key="4">
    <source>
        <dbReference type="ARBA" id="ARBA00022692"/>
    </source>
</evidence>
<evidence type="ECO:0000313" key="11">
    <source>
        <dbReference type="EMBL" id="KAK9267578.1"/>
    </source>
</evidence>
<organism evidence="11 12">
    <name type="scientific">Liquidambar formosana</name>
    <name type="common">Formosan gum</name>
    <dbReference type="NCBI Taxonomy" id="63359"/>
    <lineage>
        <taxon>Eukaryota</taxon>
        <taxon>Viridiplantae</taxon>
        <taxon>Streptophyta</taxon>
        <taxon>Embryophyta</taxon>
        <taxon>Tracheophyta</taxon>
        <taxon>Spermatophyta</taxon>
        <taxon>Magnoliopsida</taxon>
        <taxon>eudicotyledons</taxon>
        <taxon>Gunneridae</taxon>
        <taxon>Pentapetalae</taxon>
        <taxon>Saxifragales</taxon>
        <taxon>Altingiaceae</taxon>
        <taxon>Liquidambar</taxon>
    </lineage>
</organism>
<evidence type="ECO:0000256" key="8">
    <source>
        <dbReference type="ARBA" id="ARBA00023315"/>
    </source>
</evidence>
<evidence type="ECO:0000256" key="3">
    <source>
        <dbReference type="ARBA" id="ARBA00022679"/>
    </source>
</evidence>
<feature type="transmembrane region" description="Helical" evidence="9">
    <location>
        <begin position="113"/>
        <end position="133"/>
    </location>
</feature>
<feature type="transmembrane region" description="Helical" evidence="9">
    <location>
        <begin position="83"/>
        <end position="107"/>
    </location>
</feature>
<dbReference type="InterPro" id="IPR032805">
    <property type="entry name" value="Wax_synthase_dom"/>
</dbReference>
<protein>
    <recommendedName>
        <fullName evidence="10">Wax synthase domain-containing protein</fullName>
    </recommendedName>
</protein>
<keyword evidence="5 9" id="KW-1133">Transmembrane helix</keyword>
<sequence>MVISILRCGNIYFMIEIILAMAAAPARFLLGLKLEPQFNDPLLSTSFQDFWSRWNIMATNVLHPAVYDPVLHFSTKLLGRRRWAPLPAVFAAFVVSGLMHELIFYYLSRLRPTGMVSAFFILHGGCLMVELCLKKVFKGRWQLPPLISTPLVVGFMMFTAIWLLIPQLIRGHVDVRVFEEYAALGAFVKDFGRALKIIV</sequence>
<gene>
    <name evidence="11" type="ORF">L1049_010006</name>
</gene>
<comment type="caution">
    <text evidence="11">The sequence shown here is derived from an EMBL/GenBank/DDBJ whole genome shotgun (WGS) entry which is preliminary data.</text>
</comment>
<dbReference type="EMBL" id="JBBPBK010000016">
    <property type="protein sequence ID" value="KAK9267578.1"/>
    <property type="molecule type" value="Genomic_DNA"/>
</dbReference>
<dbReference type="GO" id="GO:0016020">
    <property type="term" value="C:membrane"/>
    <property type="evidence" value="ECO:0007669"/>
    <property type="project" value="UniProtKB-SubCell"/>
</dbReference>
<evidence type="ECO:0000256" key="9">
    <source>
        <dbReference type="SAM" id="Phobius"/>
    </source>
</evidence>
<evidence type="ECO:0000313" key="12">
    <source>
        <dbReference type="Proteomes" id="UP001415857"/>
    </source>
</evidence>
<dbReference type="GO" id="GO:0006629">
    <property type="term" value="P:lipid metabolic process"/>
    <property type="evidence" value="ECO:0007669"/>
    <property type="project" value="UniProtKB-KW"/>
</dbReference>
<dbReference type="AlphaFoldDB" id="A0AAP0N7P9"/>
<dbReference type="Proteomes" id="UP001415857">
    <property type="component" value="Unassembled WGS sequence"/>
</dbReference>
<dbReference type="InterPro" id="IPR044851">
    <property type="entry name" value="Wax_synthase"/>
</dbReference>
<feature type="domain" description="Wax synthase" evidence="10">
    <location>
        <begin position="35"/>
        <end position="121"/>
    </location>
</feature>
<name>A0AAP0N7P9_LIQFO</name>
<evidence type="ECO:0000256" key="2">
    <source>
        <dbReference type="ARBA" id="ARBA00007282"/>
    </source>
</evidence>
<dbReference type="GO" id="GO:0008374">
    <property type="term" value="F:O-acyltransferase activity"/>
    <property type="evidence" value="ECO:0007669"/>
    <property type="project" value="InterPro"/>
</dbReference>
<comment type="subcellular location">
    <subcellularLocation>
        <location evidence="1">Membrane</location>
        <topology evidence="1">Multi-pass membrane protein</topology>
    </subcellularLocation>
</comment>
<reference evidence="11 12" key="1">
    <citation type="journal article" date="2024" name="Plant J.">
        <title>Genome sequences and population genomics reveal climatic adaptation and genomic divergence between two closely related sweetgum species.</title>
        <authorList>
            <person name="Xu W.Q."/>
            <person name="Ren C.Q."/>
            <person name="Zhang X.Y."/>
            <person name="Comes H.P."/>
            <person name="Liu X.H."/>
            <person name="Li Y.G."/>
            <person name="Kettle C.J."/>
            <person name="Jalonen R."/>
            <person name="Gaisberger H."/>
            <person name="Ma Y.Z."/>
            <person name="Qiu Y.X."/>
        </authorList>
    </citation>
    <scope>NUCLEOTIDE SEQUENCE [LARGE SCALE GENOMIC DNA]</scope>
    <source>
        <strain evidence="11">Hangzhou</strain>
    </source>
</reference>